<reference evidence="2" key="1">
    <citation type="journal article" date="2021" name="Front. Microbiol.">
        <title>Comprehensive Comparative Genomics and Phenotyping of Methylobacterium Species.</title>
        <authorList>
            <person name="Alessa O."/>
            <person name="Ogura Y."/>
            <person name="Fujitani Y."/>
            <person name="Takami H."/>
            <person name="Hayashi T."/>
            <person name="Sahin N."/>
            <person name="Tani A."/>
        </authorList>
    </citation>
    <scope>NUCLEOTIDE SEQUENCE</scope>
    <source>
        <strain evidence="2">KCTC 52305</strain>
    </source>
</reference>
<protein>
    <submittedName>
        <fullName evidence="2">Uncharacterized protein</fullName>
    </submittedName>
</protein>
<comment type="caution">
    <text evidence="2">The sequence shown here is derived from an EMBL/GenBank/DDBJ whole genome shotgun (WGS) entry which is preliminary data.</text>
</comment>
<dbReference type="Proteomes" id="UP001055167">
    <property type="component" value="Unassembled WGS sequence"/>
</dbReference>
<keyword evidence="1" id="KW-0812">Transmembrane</keyword>
<reference evidence="2" key="2">
    <citation type="submission" date="2021-08" db="EMBL/GenBank/DDBJ databases">
        <authorList>
            <person name="Tani A."/>
            <person name="Ola A."/>
            <person name="Ogura Y."/>
            <person name="Katsura K."/>
            <person name="Hayashi T."/>
        </authorList>
    </citation>
    <scope>NUCLEOTIDE SEQUENCE</scope>
    <source>
        <strain evidence="2">KCTC 52305</strain>
    </source>
</reference>
<accession>A0ABQ4R8D9</accession>
<keyword evidence="3" id="KW-1185">Reference proteome</keyword>
<evidence type="ECO:0000313" key="3">
    <source>
        <dbReference type="Proteomes" id="UP001055167"/>
    </source>
</evidence>
<dbReference type="EMBL" id="BPQH01000045">
    <property type="protein sequence ID" value="GJD54000.1"/>
    <property type="molecule type" value="Genomic_DNA"/>
</dbReference>
<evidence type="ECO:0000256" key="1">
    <source>
        <dbReference type="SAM" id="Phobius"/>
    </source>
</evidence>
<keyword evidence="1" id="KW-0472">Membrane</keyword>
<name>A0ABQ4R8D9_9HYPH</name>
<sequence>MVDEGTELDGSGRKPAAFKDWLRNRVEILIWMPVVILMWLSDLKIT</sequence>
<gene>
    <name evidence="2" type="ORF">OPKNFCMD_6780</name>
</gene>
<dbReference type="RefSeq" id="WP_162501536.1">
    <property type="nucleotide sequence ID" value="NZ_BPQH01000045.1"/>
</dbReference>
<evidence type="ECO:0000313" key="2">
    <source>
        <dbReference type="EMBL" id="GJD54000.1"/>
    </source>
</evidence>
<feature type="transmembrane region" description="Helical" evidence="1">
    <location>
        <begin position="28"/>
        <end position="45"/>
    </location>
</feature>
<proteinExistence type="predicted"/>
<organism evidence="2 3">
    <name type="scientific">Methylobacterium crusticola</name>
    <dbReference type="NCBI Taxonomy" id="1697972"/>
    <lineage>
        <taxon>Bacteria</taxon>
        <taxon>Pseudomonadati</taxon>
        <taxon>Pseudomonadota</taxon>
        <taxon>Alphaproteobacteria</taxon>
        <taxon>Hyphomicrobiales</taxon>
        <taxon>Methylobacteriaceae</taxon>
        <taxon>Methylobacterium</taxon>
    </lineage>
</organism>
<keyword evidence="1" id="KW-1133">Transmembrane helix</keyword>